<evidence type="ECO:0000259" key="8">
    <source>
        <dbReference type="PROSITE" id="PS50850"/>
    </source>
</evidence>
<feature type="transmembrane region" description="Helical" evidence="7">
    <location>
        <begin position="215"/>
        <end position="231"/>
    </location>
</feature>
<proteinExistence type="predicted"/>
<feature type="transmembrane region" description="Helical" evidence="7">
    <location>
        <begin position="371"/>
        <end position="391"/>
    </location>
</feature>
<evidence type="ECO:0000256" key="4">
    <source>
        <dbReference type="ARBA" id="ARBA00022692"/>
    </source>
</evidence>
<keyword evidence="10" id="KW-1185">Reference proteome</keyword>
<feature type="transmembrane region" description="Helical" evidence="7">
    <location>
        <begin position="49"/>
        <end position="67"/>
    </location>
</feature>
<protein>
    <submittedName>
        <fullName evidence="9">MFS family permease</fullName>
    </submittedName>
</protein>
<dbReference type="CDD" id="cd17393">
    <property type="entry name" value="MFS_MosC_like"/>
    <property type="match status" value="1"/>
</dbReference>
<feature type="domain" description="Major facilitator superfamily (MFS) profile" evidence="8">
    <location>
        <begin position="9"/>
        <end position="395"/>
    </location>
</feature>
<feature type="transmembrane region" description="Helical" evidence="7">
    <location>
        <begin position="137"/>
        <end position="157"/>
    </location>
</feature>
<dbReference type="InterPro" id="IPR011701">
    <property type="entry name" value="MFS"/>
</dbReference>
<keyword evidence="2" id="KW-0813">Transport</keyword>
<dbReference type="InterPro" id="IPR051788">
    <property type="entry name" value="MFS_Transporter"/>
</dbReference>
<evidence type="ECO:0000256" key="2">
    <source>
        <dbReference type="ARBA" id="ARBA00022448"/>
    </source>
</evidence>
<dbReference type="PROSITE" id="PS50850">
    <property type="entry name" value="MFS"/>
    <property type="match status" value="1"/>
</dbReference>
<sequence length="400" mass="40838">MISRADRRARIAVAAMFLTNGALFANLLPRYPGLKAELGLSNVEFGLVVAAYPSGALLAGLAAAALIRRFWSSRLAVAGTAITSLALFAASFAPNGLLLAAAFALGGAADALTDVAQNSHGLRVQRRFGRSIINGFHAIWSIGAVLGGLMGAGAVALQVPLPLHLGISGALFSLVAFLAYRWMIPGPEHDDVEVTTAGIRVVKEGAPSRGGSTKYLVLFALVLLTVAGSVVEDSGSTWAALYLSGSLEAPQALAAFGFIALVGAQFVGRMLGDRLVDRFGERRVAQAGGLITALGMGVALLFPSVGGTIAGFAAAGLGIATLVPAALHTADELPGFKPGTAITLVSWLMRLGFLAAPPLVGLLADATSLRVGLIVVPVAGVVAFLCAGVLAGRTRRHDST</sequence>
<evidence type="ECO:0000313" key="10">
    <source>
        <dbReference type="Proteomes" id="UP000545286"/>
    </source>
</evidence>
<dbReference type="SUPFAM" id="SSF103473">
    <property type="entry name" value="MFS general substrate transporter"/>
    <property type="match status" value="1"/>
</dbReference>
<dbReference type="EMBL" id="JACHWJ010000001">
    <property type="protein sequence ID" value="MBB2957264.1"/>
    <property type="molecule type" value="Genomic_DNA"/>
</dbReference>
<comment type="subcellular location">
    <subcellularLocation>
        <location evidence="1">Cell membrane</location>
        <topology evidence="1">Multi-pass membrane protein</topology>
    </subcellularLocation>
</comment>
<feature type="transmembrane region" description="Helical" evidence="7">
    <location>
        <begin position="339"/>
        <end position="359"/>
    </location>
</feature>
<keyword evidence="5 7" id="KW-1133">Transmembrane helix</keyword>
<evidence type="ECO:0000256" key="7">
    <source>
        <dbReference type="SAM" id="Phobius"/>
    </source>
</evidence>
<comment type="caution">
    <text evidence="9">The sequence shown here is derived from an EMBL/GenBank/DDBJ whole genome shotgun (WGS) entry which is preliminary data.</text>
</comment>
<evidence type="ECO:0000256" key="3">
    <source>
        <dbReference type="ARBA" id="ARBA00022475"/>
    </source>
</evidence>
<dbReference type="GO" id="GO:0005886">
    <property type="term" value="C:plasma membrane"/>
    <property type="evidence" value="ECO:0007669"/>
    <property type="project" value="UniProtKB-SubCell"/>
</dbReference>
<evidence type="ECO:0000313" key="9">
    <source>
        <dbReference type="EMBL" id="MBB2957264.1"/>
    </source>
</evidence>
<reference evidence="9 10" key="1">
    <citation type="submission" date="2020-08" db="EMBL/GenBank/DDBJ databases">
        <title>Sequencing the genomes of 1000 actinobacteria strains.</title>
        <authorList>
            <person name="Klenk H.-P."/>
        </authorList>
    </citation>
    <scope>NUCLEOTIDE SEQUENCE [LARGE SCALE GENOMIC DNA]</scope>
    <source>
        <strain evidence="9 10">DSM 20419</strain>
    </source>
</reference>
<dbReference type="PANTHER" id="PTHR23514:SF13">
    <property type="entry name" value="INNER MEMBRANE PROTEIN YBJJ"/>
    <property type="match status" value="1"/>
</dbReference>
<evidence type="ECO:0000256" key="1">
    <source>
        <dbReference type="ARBA" id="ARBA00004651"/>
    </source>
</evidence>
<feature type="transmembrane region" description="Helical" evidence="7">
    <location>
        <begin position="284"/>
        <end position="302"/>
    </location>
</feature>
<organism evidence="9 10">
    <name type="scientific">Pseudoclavibacter helvolus</name>
    <dbReference type="NCBI Taxonomy" id="255205"/>
    <lineage>
        <taxon>Bacteria</taxon>
        <taxon>Bacillati</taxon>
        <taxon>Actinomycetota</taxon>
        <taxon>Actinomycetes</taxon>
        <taxon>Micrococcales</taxon>
        <taxon>Microbacteriaceae</taxon>
        <taxon>Pseudoclavibacter</taxon>
    </lineage>
</organism>
<gene>
    <name evidence="9" type="ORF">FHX72_001376</name>
</gene>
<dbReference type="Pfam" id="PF05977">
    <property type="entry name" value="MFS_3"/>
    <property type="match status" value="1"/>
</dbReference>
<accession>A0A7W4UMP9</accession>
<keyword evidence="3" id="KW-1003">Cell membrane</keyword>
<dbReference type="AlphaFoldDB" id="A0A7W4UMP9"/>
<dbReference type="GO" id="GO:0022857">
    <property type="term" value="F:transmembrane transporter activity"/>
    <property type="evidence" value="ECO:0007669"/>
    <property type="project" value="InterPro"/>
</dbReference>
<keyword evidence="6 7" id="KW-0472">Membrane</keyword>
<dbReference type="RefSeq" id="WP_338110061.1">
    <property type="nucleotide sequence ID" value="NZ_JACHWJ010000001.1"/>
</dbReference>
<dbReference type="Pfam" id="PF07690">
    <property type="entry name" value="MFS_1"/>
    <property type="match status" value="1"/>
</dbReference>
<feature type="transmembrane region" description="Helical" evidence="7">
    <location>
        <begin position="163"/>
        <end position="180"/>
    </location>
</feature>
<dbReference type="InterPro" id="IPR020846">
    <property type="entry name" value="MFS_dom"/>
</dbReference>
<dbReference type="InterPro" id="IPR010290">
    <property type="entry name" value="TM_effector"/>
</dbReference>
<evidence type="ECO:0000256" key="5">
    <source>
        <dbReference type="ARBA" id="ARBA00022989"/>
    </source>
</evidence>
<feature type="transmembrane region" description="Helical" evidence="7">
    <location>
        <begin position="74"/>
        <end position="92"/>
    </location>
</feature>
<dbReference type="Gene3D" id="1.20.1250.20">
    <property type="entry name" value="MFS general substrate transporter like domains"/>
    <property type="match status" value="2"/>
</dbReference>
<feature type="transmembrane region" description="Helical" evidence="7">
    <location>
        <begin position="308"/>
        <end position="327"/>
    </location>
</feature>
<feature type="transmembrane region" description="Helical" evidence="7">
    <location>
        <begin position="251"/>
        <end position="272"/>
    </location>
</feature>
<dbReference type="InterPro" id="IPR036259">
    <property type="entry name" value="MFS_trans_sf"/>
</dbReference>
<dbReference type="Proteomes" id="UP000545286">
    <property type="component" value="Unassembled WGS sequence"/>
</dbReference>
<dbReference type="PANTHER" id="PTHR23514">
    <property type="entry name" value="BYPASS OF STOP CODON PROTEIN 6"/>
    <property type="match status" value="1"/>
</dbReference>
<evidence type="ECO:0000256" key="6">
    <source>
        <dbReference type="ARBA" id="ARBA00023136"/>
    </source>
</evidence>
<name>A0A7W4UMP9_9MICO</name>
<keyword evidence="4 7" id="KW-0812">Transmembrane</keyword>